<dbReference type="Ensembl" id="ENSNMLT00000049856.1">
    <property type="protein sequence ID" value="ENSNMLP00000044923.1"/>
    <property type="gene ID" value="ENSNMLG00000027137.1"/>
</dbReference>
<feature type="transmembrane region" description="Helical" evidence="8">
    <location>
        <begin position="152"/>
        <end position="175"/>
    </location>
</feature>
<dbReference type="Proteomes" id="UP000694523">
    <property type="component" value="Unplaced"/>
</dbReference>
<evidence type="ECO:0000313" key="12">
    <source>
        <dbReference type="Proteomes" id="UP000694523"/>
    </source>
</evidence>
<evidence type="ECO:0000256" key="4">
    <source>
        <dbReference type="ARBA" id="ARBA00022989"/>
    </source>
</evidence>
<dbReference type="InterPro" id="IPR017981">
    <property type="entry name" value="GPCR_2-like_7TM"/>
</dbReference>
<dbReference type="PROSITE" id="PS50261">
    <property type="entry name" value="G_PROTEIN_RECEP_F2_4"/>
    <property type="match status" value="1"/>
</dbReference>
<organism evidence="11 12">
    <name type="scientific">Neogobius melanostomus</name>
    <name type="common">round goby</name>
    <dbReference type="NCBI Taxonomy" id="47308"/>
    <lineage>
        <taxon>Eukaryota</taxon>
        <taxon>Metazoa</taxon>
        <taxon>Chordata</taxon>
        <taxon>Craniata</taxon>
        <taxon>Vertebrata</taxon>
        <taxon>Euteleostomi</taxon>
        <taxon>Actinopterygii</taxon>
        <taxon>Neopterygii</taxon>
        <taxon>Teleostei</taxon>
        <taxon>Neoteleostei</taxon>
        <taxon>Acanthomorphata</taxon>
        <taxon>Gobiaria</taxon>
        <taxon>Gobiiformes</taxon>
        <taxon>Gobioidei</taxon>
        <taxon>Gobiidae</taxon>
        <taxon>Benthophilinae</taxon>
        <taxon>Neogobiini</taxon>
        <taxon>Neogobius</taxon>
    </lineage>
</organism>
<feature type="transmembrane region" description="Helical" evidence="8">
    <location>
        <begin position="74"/>
        <end position="101"/>
    </location>
</feature>
<evidence type="ECO:0000256" key="8">
    <source>
        <dbReference type="SAM" id="Phobius"/>
    </source>
</evidence>
<reference evidence="11" key="2">
    <citation type="submission" date="2025-09" db="UniProtKB">
        <authorList>
            <consortium name="Ensembl"/>
        </authorList>
    </citation>
    <scope>IDENTIFICATION</scope>
</reference>
<dbReference type="GO" id="GO:0016020">
    <property type="term" value="C:membrane"/>
    <property type="evidence" value="ECO:0007669"/>
    <property type="project" value="UniProtKB-SubCell"/>
</dbReference>
<dbReference type="GO" id="GO:0007166">
    <property type="term" value="P:cell surface receptor signaling pathway"/>
    <property type="evidence" value="ECO:0007669"/>
    <property type="project" value="InterPro"/>
</dbReference>
<dbReference type="AlphaFoldDB" id="A0A8C6V2Y0"/>
<dbReference type="InterPro" id="IPR000832">
    <property type="entry name" value="GPCR_2_secretin-like"/>
</dbReference>
<dbReference type="Gene3D" id="2.60.220.50">
    <property type="match status" value="1"/>
</dbReference>
<keyword evidence="5 8" id="KW-0472">Membrane</keyword>
<keyword evidence="3 8" id="KW-0812">Transmembrane</keyword>
<dbReference type="InterPro" id="IPR051587">
    <property type="entry name" value="Adhesion_GPCR"/>
</dbReference>
<dbReference type="SMART" id="SM00303">
    <property type="entry name" value="GPS"/>
    <property type="match status" value="1"/>
</dbReference>
<dbReference type="InterPro" id="IPR046338">
    <property type="entry name" value="GAIN_dom_sf"/>
</dbReference>
<keyword evidence="6" id="KW-1015">Disulfide bond</keyword>
<keyword evidence="4 8" id="KW-1133">Transmembrane helix</keyword>
<evidence type="ECO:0000256" key="2">
    <source>
        <dbReference type="ARBA" id="ARBA00007343"/>
    </source>
</evidence>
<dbReference type="PANTHER" id="PTHR45813:SF2">
    <property type="entry name" value="ADHESION G-PROTEIN COUPLED RECEPTOR F3"/>
    <property type="match status" value="1"/>
</dbReference>
<proteinExistence type="inferred from homology"/>
<feature type="domain" description="G-protein coupled receptors family 2 profile 2" evidence="10">
    <location>
        <begin position="72"/>
        <end position="259"/>
    </location>
</feature>
<dbReference type="PROSITE" id="PS50221">
    <property type="entry name" value="GAIN_B"/>
    <property type="match status" value="1"/>
</dbReference>
<name>A0A8C6V2Y0_9GOBI</name>
<evidence type="ECO:0000256" key="1">
    <source>
        <dbReference type="ARBA" id="ARBA00004141"/>
    </source>
</evidence>
<evidence type="ECO:0000256" key="3">
    <source>
        <dbReference type="ARBA" id="ARBA00022692"/>
    </source>
</evidence>
<sequence length="259" mass="29544">VVGSSMEFPVTAEKKQTPICAYWNKTTDDFDDRGCEVKNVVAGNRSGLTCVCNHLTSFSVLMSRGDVSNPILDMITYVGLGVSIVSLVIFLIIEYLVWGAVVKTKLSHYRHTAMVNIALFLLLGYICFLATIDPPKLSEDMCLALTVCKHLFFLAKFCWMFCLSSMLVHQLIFVFNPIRKKVFMYFSSIIGYIVPILIVGITYVYYKYTGKPYFNTNLCWLTYDSLLVGSLHAFLLYSSKTSLGQKLHFWYYFSCKLQR</sequence>
<dbReference type="GO" id="GO:0004930">
    <property type="term" value="F:G protein-coupled receptor activity"/>
    <property type="evidence" value="ECO:0007669"/>
    <property type="project" value="InterPro"/>
</dbReference>
<dbReference type="PANTHER" id="PTHR45813">
    <property type="entry name" value="IG-LIKE DOMAIN-CONTAINING PROTEIN"/>
    <property type="match status" value="1"/>
</dbReference>
<comment type="similarity">
    <text evidence="2">Belongs to the G-protein coupled receptor 2 family. Adhesion G-protein coupled receptor (ADGR) subfamily.</text>
</comment>
<reference evidence="11" key="1">
    <citation type="submission" date="2025-08" db="UniProtKB">
        <authorList>
            <consortium name="Ensembl"/>
        </authorList>
    </citation>
    <scope>IDENTIFICATION</scope>
</reference>
<dbReference type="InterPro" id="IPR000203">
    <property type="entry name" value="GPS"/>
</dbReference>
<comment type="subcellular location">
    <subcellularLocation>
        <location evidence="1">Membrane</location>
        <topology evidence="1">Multi-pass membrane protein</topology>
    </subcellularLocation>
</comment>
<keyword evidence="12" id="KW-1185">Reference proteome</keyword>
<dbReference type="Gene3D" id="1.20.1070.10">
    <property type="entry name" value="Rhodopsin 7-helix transmembrane proteins"/>
    <property type="match status" value="1"/>
</dbReference>
<keyword evidence="7" id="KW-0325">Glycoprotein</keyword>
<evidence type="ECO:0000259" key="9">
    <source>
        <dbReference type="PROSITE" id="PS50221"/>
    </source>
</evidence>
<dbReference type="InterPro" id="IPR057244">
    <property type="entry name" value="GAIN_B"/>
</dbReference>
<feature type="domain" description="GAIN-B" evidence="9">
    <location>
        <begin position="1"/>
        <end position="68"/>
    </location>
</feature>
<feature type="transmembrane region" description="Helical" evidence="8">
    <location>
        <begin position="113"/>
        <end position="132"/>
    </location>
</feature>
<feature type="transmembrane region" description="Helical" evidence="8">
    <location>
        <begin position="218"/>
        <end position="237"/>
    </location>
</feature>
<evidence type="ECO:0000256" key="6">
    <source>
        <dbReference type="ARBA" id="ARBA00023157"/>
    </source>
</evidence>
<evidence type="ECO:0000256" key="7">
    <source>
        <dbReference type="ARBA" id="ARBA00023180"/>
    </source>
</evidence>
<evidence type="ECO:0000256" key="5">
    <source>
        <dbReference type="ARBA" id="ARBA00023136"/>
    </source>
</evidence>
<evidence type="ECO:0000313" key="11">
    <source>
        <dbReference type="Ensembl" id="ENSNMLP00000044923.1"/>
    </source>
</evidence>
<evidence type="ECO:0000259" key="10">
    <source>
        <dbReference type="PROSITE" id="PS50261"/>
    </source>
</evidence>
<protein>
    <submittedName>
        <fullName evidence="11">Uncharacterized protein</fullName>
    </submittedName>
</protein>
<dbReference type="GO" id="GO:0007189">
    <property type="term" value="P:adenylate cyclase-activating G protein-coupled receptor signaling pathway"/>
    <property type="evidence" value="ECO:0007669"/>
    <property type="project" value="TreeGrafter"/>
</dbReference>
<dbReference type="Pfam" id="PF01825">
    <property type="entry name" value="GPS"/>
    <property type="match status" value="1"/>
</dbReference>
<dbReference type="Pfam" id="PF00002">
    <property type="entry name" value="7tm_2"/>
    <property type="match status" value="1"/>
</dbReference>
<accession>A0A8C6V2Y0</accession>
<feature type="transmembrane region" description="Helical" evidence="8">
    <location>
        <begin position="182"/>
        <end position="206"/>
    </location>
</feature>